<dbReference type="AlphaFoldDB" id="A0A5B7I2G2"/>
<accession>A0A5B7I2G2</accession>
<proteinExistence type="predicted"/>
<name>A0A5B7I2G2_PORTR</name>
<keyword evidence="2" id="KW-1185">Reference proteome</keyword>
<gene>
    <name evidence="1" type="ORF">E2C01_069314</name>
</gene>
<evidence type="ECO:0000313" key="2">
    <source>
        <dbReference type="Proteomes" id="UP000324222"/>
    </source>
</evidence>
<organism evidence="1 2">
    <name type="scientific">Portunus trituberculatus</name>
    <name type="common">Swimming crab</name>
    <name type="synonym">Neptunus trituberculatus</name>
    <dbReference type="NCBI Taxonomy" id="210409"/>
    <lineage>
        <taxon>Eukaryota</taxon>
        <taxon>Metazoa</taxon>
        <taxon>Ecdysozoa</taxon>
        <taxon>Arthropoda</taxon>
        <taxon>Crustacea</taxon>
        <taxon>Multicrustacea</taxon>
        <taxon>Malacostraca</taxon>
        <taxon>Eumalacostraca</taxon>
        <taxon>Eucarida</taxon>
        <taxon>Decapoda</taxon>
        <taxon>Pleocyemata</taxon>
        <taxon>Brachyura</taxon>
        <taxon>Eubrachyura</taxon>
        <taxon>Portunoidea</taxon>
        <taxon>Portunidae</taxon>
        <taxon>Portuninae</taxon>
        <taxon>Portunus</taxon>
    </lineage>
</organism>
<sequence>MSYMYSRCVEVTWAFRGPAIHSIHNEPSSFNTARKKDHIPEIIHPSGTQRYIIPALGEGRHQEATSSRDEC</sequence>
<dbReference type="Proteomes" id="UP000324222">
    <property type="component" value="Unassembled WGS sequence"/>
</dbReference>
<comment type="caution">
    <text evidence="1">The sequence shown here is derived from an EMBL/GenBank/DDBJ whole genome shotgun (WGS) entry which is preliminary data.</text>
</comment>
<dbReference type="EMBL" id="VSRR010040022">
    <property type="protein sequence ID" value="MPC74934.1"/>
    <property type="molecule type" value="Genomic_DNA"/>
</dbReference>
<evidence type="ECO:0000313" key="1">
    <source>
        <dbReference type="EMBL" id="MPC74934.1"/>
    </source>
</evidence>
<reference evidence="1 2" key="1">
    <citation type="submission" date="2019-05" db="EMBL/GenBank/DDBJ databases">
        <title>Another draft genome of Portunus trituberculatus and its Hox gene families provides insights of decapod evolution.</title>
        <authorList>
            <person name="Jeong J.-H."/>
            <person name="Song I."/>
            <person name="Kim S."/>
            <person name="Choi T."/>
            <person name="Kim D."/>
            <person name="Ryu S."/>
            <person name="Kim W."/>
        </authorList>
    </citation>
    <scope>NUCLEOTIDE SEQUENCE [LARGE SCALE GENOMIC DNA]</scope>
    <source>
        <tissue evidence="1">Muscle</tissue>
    </source>
</reference>
<protein>
    <submittedName>
        <fullName evidence="1">Uncharacterized protein</fullName>
    </submittedName>
</protein>